<gene>
    <name evidence="2" type="ORF">EH32_14565</name>
</gene>
<dbReference type="InterPro" id="IPR019660">
    <property type="entry name" value="Put_sensory_transdc_reg_YbjN"/>
</dbReference>
<keyword evidence="1" id="KW-0732">Signal</keyword>
<dbReference type="Pfam" id="PF10722">
    <property type="entry name" value="YbjN"/>
    <property type="match status" value="1"/>
</dbReference>
<name>A0A074MI19_9SPHN</name>
<accession>A0A074MI19</accession>
<keyword evidence="3" id="KW-1185">Reference proteome</keyword>
<dbReference type="KEGG" id="elq:Ga0102493_112360"/>
<evidence type="ECO:0008006" key="4">
    <source>
        <dbReference type="Google" id="ProtNLM"/>
    </source>
</evidence>
<dbReference type="AlphaFoldDB" id="A0A074MI19"/>
<reference evidence="2 3" key="1">
    <citation type="submission" date="2014-04" db="EMBL/GenBank/DDBJ databases">
        <title>A comprehensive comparison of genomes of Erythrobacter spp. Strains.</title>
        <authorList>
            <person name="Zheng Q."/>
        </authorList>
    </citation>
    <scope>NUCLEOTIDE SEQUENCE [LARGE SCALE GENOMIC DNA]</scope>
    <source>
        <strain evidence="2 3">DSM 8509</strain>
    </source>
</reference>
<comment type="caution">
    <text evidence="2">The sequence shown here is derived from an EMBL/GenBank/DDBJ whole genome shotgun (WGS) entry which is preliminary data.</text>
</comment>
<evidence type="ECO:0000256" key="1">
    <source>
        <dbReference type="SAM" id="SignalP"/>
    </source>
</evidence>
<evidence type="ECO:0000313" key="3">
    <source>
        <dbReference type="Proteomes" id="UP000027866"/>
    </source>
</evidence>
<dbReference type="RefSeq" id="WP_034904758.1">
    <property type="nucleotide sequence ID" value="NZ_CP017057.1"/>
</dbReference>
<evidence type="ECO:0000313" key="2">
    <source>
        <dbReference type="EMBL" id="KEO92480.1"/>
    </source>
</evidence>
<protein>
    <recommendedName>
        <fullName evidence="4">YbjN domain-containing protein</fullName>
    </recommendedName>
</protein>
<feature type="signal peptide" evidence="1">
    <location>
        <begin position="1"/>
        <end position="24"/>
    </location>
</feature>
<dbReference type="Proteomes" id="UP000027866">
    <property type="component" value="Unassembled WGS sequence"/>
</dbReference>
<feature type="chain" id="PRO_5001698904" description="YbjN domain-containing protein" evidence="1">
    <location>
        <begin position="25"/>
        <end position="170"/>
    </location>
</feature>
<proteinExistence type="predicted"/>
<organism evidence="2 3">
    <name type="scientific">Erythrobacter litoralis</name>
    <dbReference type="NCBI Taxonomy" id="39960"/>
    <lineage>
        <taxon>Bacteria</taxon>
        <taxon>Pseudomonadati</taxon>
        <taxon>Pseudomonadota</taxon>
        <taxon>Alphaproteobacteria</taxon>
        <taxon>Sphingomonadales</taxon>
        <taxon>Erythrobacteraceae</taxon>
        <taxon>Erythrobacter/Porphyrobacter group</taxon>
        <taxon>Erythrobacter</taxon>
    </lineage>
</organism>
<dbReference type="EMBL" id="JMIX01000009">
    <property type="protein sequence ID" value="KEO92480.1"/>
    <property type="molecule type" value="Genomic_DNA"/>
</dbReference>
<dbReference type="PATRIC" id="fig|39960.10.peg.1456"/>
<sequence>MRRIFAKTAGAALLGVLNPAAGLAADTHESARAIIETIDEATLREALLALGAQATPLDEEGRVVRVGFPGGGVAVLRRSACEEGPCRGLLMTSLFAPPKASETDTAARIARRFSSSFNPASVIINERGEHLLKAYLVLDGGVTRANLVTAIGLFGLGIAQYSEALYGAAE</sequence>